<dbReference type="InterPro" id="IPR002901">
    <property type="entry name" value="MGlyc_endo_b_GlcNAc-like_dom"/>
</dbReference>
<accession>A0A1E5GPA6</accession>
<dbReference type="Gene3D" id="3.90.1720.10">
    <property type="entry name" value="endopeptidase domain like (from Nostoc punctiforme)"/>
    <property type="match status" value="1"/>
</dbReference>
<dbReference type="AlphaFoldDB" id="A0A1E5GPA6"/>
<dbReference type="InterPro" id="IPR038765">
    <property type="entry name" value="Papain-like_cys_pep_sf"/>
</dbReference>
<comment type="caution">
    <text evidence="4">The sequence shown here is derived from an EMBL/GenBank/DDBJ whole genome shotgun (WGS) entry which is preliminary data.</text>
</comment>
<sequence length="299" mass="32684">MEEQHIQVEKATEDFILNIGEQAKMIAKEHDLYASVMIAQAILESDSGRSELSQMPYFNLFGIKGAYEDQSVSFQTIEDNGTGQMYQIEAAFKQYPSYKESFEDYAELLSGENPIFTDTLKSSTESHHQVTLALTGTYATDSAYNQKLDEVIHIYDLTKYDQEGALTPYFGGEFEPYNHVNYDSANSYAAGNCTQYVYNRITQLGGTIGLTMGNGMDWGSAGIVQGYEVSNIPKAGTAVSFQPGIAGADGTYGHVAFVENVGEDGVIEISEMNAVGVGIVSTRTIDSETAAQLVYITPK</sequence>
<evidence type="ECO:0000259" key="3">
    <source>
        <dbReference type="PROSITE" id="PS50911"/>
    </source>
</evidence>
<dbReference type="STRING" id="903984.BCR21_03195"/>
<dbReference type="Gene3D" id="1.10.530.10">
    <property type="match status" value="1"/>
</dbReference>
<proteinExistence type="inferred from homology"/>
<dbReference type="Gene3D" id="4.10.80.30">
    <property type="entry name" value="DNA polymerase, domain 6"/>
    <property type="match status" value="1"/>
</dbReference>
<dbReference type="SMART" id="SM00047">
    <property type="entry name" value="LYZ2"/>
    <property type="match status" value="1"/>
</dbReference>
<evidence type="ECO:0000256" key="1">
    <source>
        <dbReference type="ARBA" id="ARBA00010266"/>
    </source>
</evidence>
<dbReference type="PANTHER" id="PTHR33308">
    <property type="entry name" value="PEPTIDOGLYCAN HYDROLASE FLGJ"/>
    <property type="match status" value="1"/>
</dbReference>
<keyword evidence="2" id="KW-0378">Hydrolase</keyword>
<dbReference type="Pfam" id="PF05257">
    <property type="entry name" value="CHAP"/>
    <property type="match status" value="1"/>
</dbReference>
<dbReference type="Pfam" id="PF01832">
    <property type="entry name" value="Glucosaminidase"/>
    <property type="match status" value="1"/>
</dbReference>
<evidence type="ECO:0000313" key="4">
    <source>
        <dbReference type="EMBL" id="OEG14527.1"/>
    </source>
</evidence>
<dbReference type="InterPro" id="IPR007921">
    <property type="entry name" value="CHAP_dom"/>
</dbReference>
<evidence type="ECO:0000256" key="2">
    <source>
        <dbReference type="ARBA" id="ARBA00022801"/>
    </source>
</evidence>
<name>A0A1E5GPA6_9ENTE</name>
<dbReference type="InterPro" id="IPR051056">
    <property type="entry name" value="Glycosyl_Hydrolase_73"/>
</dbReference>
<dbReference type="PANTHER" id="PTHR33308:SF9">
    <property type="entry name" value="PEPTIDOGLYCAN HYDROLASE FLGJ"/>
    <property type="match status" value="1"/>
</dbReference>
<evidence type="ECO:0000313" key="5">
    <source>
        <dbReference type="Proteomes" id="UP000094068"/>
    </source>
</evidence>
<dbReference type="EMBL" id="MIJZ01000001">
    <property type="protein sequence ID" value="OEG14527.1"/>
    <property type="molecule type" value="Genomic_DNA"/>
</dbReference>
<dbReference type="SUPFAM" id="SSF54001">
    <property type="entry name" value="Cysteine proteinases"/>
    <property type="match status" value="1"/>
</dbReference>
<feature type="domain" description="Peptidase C51" evidence="3">
    <location>
        <begin position="168"/>
        <end position="297"/>
    </location>
</feature>
<dbReference type="Proteomes" id="UP000094068">
    <property type="component" value="Unassembled WGS sequence"/>
</dbReference>
<reference evidence="5" key="1">
    <citation type="submission" date="2016-09" db="EMBL/GenBank/DDBJ databases">
        <authorList>
            <person name="Gulvik C.A."/>
        </authorList>
    </citation>
    <scope>NUCLEOTIDE SEQUENCE [LARGE SCALE GENOMIC DNA]</scope>
    <source>
        <strain evidence="5">DSM 23328</strain>
    </source>
</reference>
<protein>
    <submittedName>
        <fullName evidence="4">N-acetylmuramoyl-L-alanine amidase</fullName>
    </submittedName>
</protein>
<dbReference type="PROSITE" id="PS50911">
    <property type="entry name" value="CHAP"/>
    <property type="match status" value="1"/>
</dbReference>
<comment type="similarity">
    <text evidence="1">Belongs to the glycosyl hydrolase 73 family.</text>
</comment>
<dbReference type="GO" id="GO:0004040">
    <property type="term" value="F:amidase activity"/>
    <property type="evidence" value="ECO:0007669"/>
    <property type="project" value="InterPro"/>
</dbReference>
<dbReference type="OrthoDB" id="977752at2"/>
<gene>
    <name evidence="4" type="ORF">BCR21_03195</name>
</gene>
<organism evidence="4 5">
    <name type="scientific">Enterococcus ureasiticus</name>
    <dbReference type="NCBI Taxonomy" id="903984"/>
    <lineage>
        <taxon>Bacteria</taxon>
        <taxon>Bacillati</taxon>
        <taxon>Bacillota</taxon>
        <taxon>Bacilli</taxon>
        <taxon>Lactobacillales</taxon>
        <taxon>Enterococcaceae</taxon>
        <taxon>Enterococcus</taxon>
    </lineage>
</organism>
<keyword evidence="5" id="KW-1185">Reference proteome</keyword>